<feature type="transmembrane region" description="Helical" evidence="6">
    <location>
        <begin position="618"/>
        <end position="640"/>
    </location>
</feature>
<feature type="compositionally biased region" description="Polar residues" evidence="5">
    <location>
        <begin position="13"/>
        <end position="23"/>
    </location>
</feature>
<dbReference type="EMBL" id="CADCXV010001017">
    <property type="protein sequence ID" value="CAB0040356.1"/>
    <property type="molecule type" value="Genomic_DNA"/>
</dbReference>
<feature type="compositionally biased region" description="Basic and acidic residues" evidence="5">
    <location>
        <begin position="181"/>
        <end position="210"/>
    </location>
</feature>
<dbReference type="Pfam" id="PF00083">
    <property type="entry name" value="Sugar_tr"/>
    <property type="match status" value="1"/>
</dbReference>
<keyword evidence="2 6" id="KW-0812">Transmembrane</keyword>
<feature type="transmembrane region" description="Helical" evidence="6">
    <location>
        <begin position="582"/>
        <end position="606"/>
    </location>
</feature>
<reference evidence="8 9" key="1">
    <citation type="submission" date="2020-02" db="EMBL/GenBank/DDBJ databases">
        <authorList>
            <person name="Ferguson B K."/>
        </authorList>
    </citation>
    <scope>NUCLEOTIDE SEQUENCE [LARGE SCALE GENOMIC DNA]</scope>
</reference>
<feature type="transmembrane region" description="Helical" evidence="6">
    <location>
        <begin position="529"/>
        <end position="549"/>
    </location>
</feature>
<sequence length="930" mass="101601">MFRESSGFDEASQKSTTSRSSVYASDMDYETSSEYMQSARSSSSTDSFESSDPRDIEDALGRGTLDSDEPRSLNRSSSAADIGGPKHPETVAGPSCHVPGIRSAACLSDEPRISITIANEEAAGEGIDRSRTNGPVENPPRTFFLESLEDVDGANEAADRESCLGEDSTRQWTGFHLQLDSDRTQLKPDDSRSKEASAREDVERVTERSVDASANSSLARRAGSRRKQRDAARAIPHRSRVGQQTASASATTSYNHNRGVESILRIDYELQPLNIKLSRLLAEFRAMNLSNKGQIDEAALVVLSSKGPVATKQQPLHCLRRGSVRGFGSASPTQPQQQQRLLRNSNKANELEMDVLVTEKEDERSPLGLAVDCAASSLGAKHPAAASLGSARPTEEPREAKSEFEPLDCFAPEQRSFGAKQRYKWIRSTIRRRVTEDSRQLALRKITMIFGSNVIVMMDRTRHWNLVNFRRGRAATSPKTCQMVKFKAKLKSKQIKSCWGLAGRRRTSSDCRRRTRARSGRSRKEQASLVASCTGFGGLLGALLGFGLFELLGSRNAILLVTSCLSSQWLCLLVAGSRGSIGWVYASRLVGGACFSMTYNCFSLYLSEVVESGVRGTCISIAASGSAIGIVLGLVAETYLPMQLSSSLYLLACLGLLGLFSWLRDSPYHLLKSKDAARARRAIEFYQPGRDWLREFEQVRSYVEATAGFGLRERLAELGTPPVRRCLLLIGLVPALPLLSGSLALRSYMQTILARARSSLVPPEQAVIYVNLVAILASLASVGFIDRFGRRALFVASSLGTTAAMLGLALHFLQTGERRAELQWLPIGCIVLYFVAFSIGFQSVPAAMLGELFSDTAKNTAAFVSTLSTAFFAMLPVKAYQPMVDLVGEPYVFFIHAGLSFVATPVAVFLMPETKGKSLQEIQTELVARA</sequence>
<dbReference type="Gene3D" id="1.20.1250.20">
    <property type="entry name" value="MFS general substrate transporter like domains"/>
    <property type="match status" value="1"/>
</dbReference>
<dbReference type="Proteomes" id="UP000479190">
    <property type="component" value="Unassembled WGS sequence"/>
</dbReference>
<evidence type="ECO:0000313" key="8">
    <source>
        <dbReference type="EMBL" id="CAB0040356.1"/>
    </source>
</evidence>
<dbReference type="OrthoDB" id="6133115at2759"/>
<dbReference type="PROSITE" id="PS00216">
    <property type="entry name" value="SUGAR_TRANSPORT_1"/>
    <property type="match status" value="1"/>
</dbReference>
<keyword evidence="3 6" id="KW-1133">Transmembrane helix</keyword>
<feature type="transmembrane region" description="Helical" evidence="6">
    <location>
        <begin position="825"/>
        <end position="849"/>
    </location>
</feature>
<feature type="compositionally biased region" description="Low complexity" evidence="5">
    <location>
        <begin position="331"/>
        <end position="344"/>
    </location>
</feature>
<feature type="transmembrane region" description="Helical" evidence="6">
    <location>
        <begin position="646"/>
        <end position="663"/>
    </location>
</feature>
<feature type="region of interest" description="Disordered" evidence="5">
    <location>
        <begin position="181"/>
        <end position="253"/>
    </location>
</feature>
<evidence type="ECO:0000256" key="6">
    <source>
        <dbReference type="SAM" id="Phobius"/>
    </source>
</evidence>
<evidence type="ECO:0000256" key="5">
    <source>
        <dbReference type="SAM" id="MobiDB-lite"/>
    </source>
</evidence>
<name>A0A6H5IT80_9HYME</name>
<evidence type="ECO:0000256" key="1">
    <source>
        <dbReference type="ARBA" id="ARBA00004141"/>
    </source>
</evidence>
<feature type="compositionally biased region" description="Polar residues" evidence="5">
    <location>
        <begin position="241"/>
        <end position="253"/>
    </location>
</feature>
<accession>A0A6H5IT80</accession>
<proteinExistence type="predicted"/>
<dbReference type="GO" id="GO:0016020">
    <property type="term" value="C:membrane"/>
    <property type="evidence" value="ECO:0007669"/>
    <property type="project" value="UniProtKB-SubCell"/>
</dbReference>
<protein>
    <recommendedName>
        <fullName evidence="7">Major facilitator superfamily (MFS) profile domain-containing protein</fullName>
    </recommendedName>
</protein>
<dbReference type="InterPro" id="IPR005828">
    <property type="entry name" value="MFS_sugar_transport-like"/>
</dbReference>
<feature type="transmembrane region" description="Helical" evidence="6">
    <location>
        <begin position="726"/>
        <end position="746"/>
    </location>
</feature>
<evidence type="ECO:0000259" key="7">
    <source>
        <dbReference type="PROSITE" id="PS50850"/>
    </source>
</evidence>
<keyword evidence="4 6" id="KW-0472">Membrane</keyword>
<gene>
    <name evidence="8" type="ORF">TBRA_LOCUS12075</name>
</gene>
<keyword evidence="9" id="KW-1185">Reference proteome</keyword>
<dbReference type="AlphaFoldDB" id="A0A6H5IT80"/>
<evidence type="ECO:0000313" key="9">
    <source>
        <dbReference type="Proteomes" id="UP000479190"/>
    </source>
</evidence>
<comment type="subcellular location">
    <subcellularLocation>
        <location evidence="1">Membrane</location>
        <topology evidence="1">Multi-pass membrane protein</topology>
    </subcellularLocation>
</comment>
<evidence type="ECO:0000256" key="3">
    <source>
        <dbReference type="ARBA" id="ARBA00022989"/>
    </source>
</evidence>
<feature type="region of interest" description="Disordered" evidence="5">
    <location>
        <begin position="384"/>
        <end position="403"/>
    </location>
</feature>
<feature type="transmembrane region" description="Helical" evidence="6">
    <location>
        <begin position="766"/>
        <end position="785"/>
    </location>
</feature>
<feature type="transmembrane region" description="Helical" evidence="6">
    <location>
        <begin position="556"/>
        <end position="576"/>
    </location>
</feature>
<feature type="domain" description="Major facilitator superfamily (MFS) profile" evidence="7">
    <location>
        <begin position="445"/>
        <end position="915"/>
    </location>
</feature>
<feature type="transmembrane region" description="Helical" evidence="6">
    <location>
        <begin position="891"/>
        <end position="911"/>
    </location>
</feature>
<dbReference type="InterPro" id="IPR050549">
    <property type="entry name" value="MFS_Trehalose_Transporter"/>
</dbReference>
<feature type="compositionally biased region" description="Basic and acidic residues" evidence="5">
    <location>
        <begin position="51"/>
        <end position="60"/>
    </location>
</feature>
<dbReference type="SUPFAM" id="SSF103473">
    <property type="entry name" value="MFS general substrate transporter"/>
    <property type="match status" value="1"/>
</dbReference>
<dbReference type="InterPro" id="IPR005829">
    <property type="entry name" value="Sugar_transporter_CS"/>
</dbReference>
<evidence type="ECO:0000256" key="4">
    <source>
        <dbReference type="ARBA" id="ARBA00023136"/>
    </source>
</evidence>
<feature type="transmembrane region" description="Helical" evidence="6">
    <location>
        <begin position="861"/>
        <end position="879"/>
    </location>
</feature>
<feature type="region of interest" description="Disordered" evidence="5">
    <location>
        <begin position="119"/>
        <end position="141"/>
    </location>
</feature>
<dbReference type="GO" id="GO:0022857">
    <property type="term" value="F:transmembrane transporter activity"/>
    <property type="evidence" value="ECO:0007669"/>
    <property type="project" value="InterPro"/>
</dbReference>
<feature type="compositionally biased region" description="Low complexity" evidence="5">
    <location>
        <begin position="38"/>
        <end position="50"/>
    </location>
</feature>
<feature type="region of interest" description="Disordered" evidence="5">
    <location>
        <begin position="1"/>
        <end position="101"/>
    </location>
</feature>
<dbReference type="PANTHER" id="PTHR48021:SF46">
    <property type="entry name" value="MAJOR FACILITATOR SUPERFAMILY (MFS) PROFILE DOMAIN-CONTAINING PROTEIN"/>
    <property type="match status" value="1"/>
</dbReference>
<dbReference type="InterPro" id="IPR036259">
    <property type="entry name" value="MFS_trans_sf"/>
</dbReference>
<evidence type="ECO:0000256" key="2">
    <source>
        <dbReference type="ARBA" id="ARBA00022692"/>
    </source>
</evidence>
<feature type="region of interest" description="Disordered" evidence="5">
    <location>
        <begin position="323"/>
        <end position="344"/>
    </location>
</feature>
<dbReference type="PANTHER" id="PTHR48021">
    <property type="match status" value="1"/>
</dbReference>
<organism evidence="8 9">
    <name type="scientific">Trichogramma brassicae</name>
    <dbReference type="NCBI Taxonomy" id="86971"/>
    <lineage>
        <taxon>Eukaryota</taxon>
        <taxon>Metazoa</taxon>
        <taxon>Ecdysozoa</taxon>
        <taxon>Arthropoda</taxon>
        <taxon>Hexapoda</taxon>
        <taxon>Insecta</taxon>
        <taxon>Pterygota</taxon>
        <taxon>Neoptera</taxon>
        <taxon>Endopterygota</taxon>
        <taxon>Hymenoptera</taxon>
        <taxon>Apocrita</taxon>
        <taxon>Proctotrupomorpha</taxon>
        <taxon>Chalcidoidea</taxon>
        <taxon>Trichogrammatidae</taxon>
        <taxon>Trichogramma</taxon>
    </lineage>
</organism>
<dbReference type="PROSITE" id="PS50850">
    <property type="entry name" value="MFS"/>
    <property type="match status" value="1"/>
</dbReference>
<feature type="compositionally biased region" description="Basic and acidic residues" evidence="5">
    <location>
        <begin position="393"/>
        <end position="403"/>
    </location>
</feature>
<feature type="transmembrane region" description="Helical" evidence="6">
    <location>
        <begin position="792"/>
        <end position="813"/>
    </location>
</feature>
<dbReference type="InterPro" id="IPR020846">
    <property type="entry name" value="MFS_dom"/>
</dbReference>